<keyword evidence="1" id="KW-0723">Serine/threonine-protein kinase</keyword>
<reference evidence="1" key="1">
    <citation type="journal article" date="2015" name="Genome Announc.">
        <title>Draft Genome Sequence of Tolypothrix boutellei Strain VB521301.</title>
        <authorList>
            <person name="Chandrababunaidu M.M."/>
            <person name="Singh D."/>
            <person name="Sen D."/>
            <person name="Bhan S."/>
            <person name="Das S."/>
            <person name="Gupta A."/>
            <person name="Adhikary S.P."/>
            <person name="Tripathy S."/>
        </authorList>
    </citation>
    <scope>NUCLEOTIDE SEQUENCE</scope>
    <source>
        <strain evidence="1">VB521301</strain>
    </source>
</reference>
<dbReference type="STRING" id="1479485.DA73_0244830"/>
<dbReference type="AlphaFoldDB" id="A0A0C1MVU6"/>
<name>A0A0C1MVU6_9CYAN</name>
<keyword evidence="1" id="KW-0808">Transferase</keyword>
<dbReference type="InterPro" id="IPR053159">
    <property type="entry name" value="Hybrid_Histidine_Kinase"/>
</dbReference>
<dbReference type="PANTHER" id="PTHR43642:SF1">
    <property type="entry name" value="HYBRID SIGNAL TRANSDUCTION HISTIDINE KINASE G"/>
    <property type="match status" value="1"/>
</dbReference>
<comment type="caution">
    <text evidence="1">The sequence shown here is derived from an EMBL/GenBank/DDBJ whole genome shotgun (WGS) entry which is preliminary data.</text>
</comment>
<proteinExistence type="predicted"/>
<accession>A0A0C1MVU6</accession>
<organism evidence="1">
    <name type="scientific">Tolypothrix bouteillei VB521301</name>
    <dbReference type="NCBI Taxonomy" id="1479485"/>
    <lineage>
        <taxon>Bacteria</taxon>
        <taxon>Bacillati</taxon>
        <taxon>Cyanobacteriota</taxon>
        <taxon>Cyanophyceae</taxon>
        <taxon>Nostocales</taxon>
        <taxon>Tolypothrichaceae</taxon>
        <taxon>Tolypothrix</taxon>
    </lineage>
</organism>
<feature type="non-terminal residue" evidence="1">
    <location>
        <position position="1"/>
    </location>
</feature>
<dbReference type="GO" id="GO:0004674">
    <property type="term" value="F:protein serine/threonine kinase activity"/>
    <property type="evidence" value="ECO:0007669"/>
    <property type="project" value="UniProtKB-KW"/>
</dbReference>
<dbReference type="EMBL" id="JHEG02000066">
    <property type="protein sequence ID" value="KIE06387.1"/>
    <property type="molecule type" value="Genomic_DNA"/>
</dbReference>
<gene>
    <name evidence="1" type="ORF">DA73_0244830</name>
</gene>
<protein>
    <submittedName>
        <fullName evidence="1">Serine/threonine protein kinase</fullName>
    </submittedName>
</protein>
<keyword evidence="1" id="KW-0418">Kinase</keyword>
<dbReference type="PANTHER" id="PTHR43642">
    <property type="entry name" value="HYBRID SIGNAL TRANSDUCTION HISTIDINE KINASE G"/>
    <property type="match status" value="1"/>
</dbReference>
<evidence type="ECO:0000313" key="1">
    <source>
        <dbReference type="EMBL" id="KIE06387.1"/>
    </source>
</evidence>
<sequence>EQAQRNEIAKLNLMAGQKAKGAIAYDMAKKYLAKGRAWLAKPSWQINYHLTLDLYSETAEVAYLCGDFEDVEQWVGTILQLAKTVLDTVKACEITIQTNISQNQPLKAINTALQVLQQLGIDFPKSPSQSDIRLELDTITALFSEKEVENLIHLPEMTEPDKLAAMRILSSITIAAQIAAPNLIPLLAAKQVNLSIQYGNAFVSPFAYATFGLILCGAIGNIKMGYQFGQLALRLLSQPHTRAFKARTLLLVNDFIIHWKEHTRELLKPLLEGYQIGSPS</sequence>